<feature type="region of interest" description="Disordered" evidence="1">
    <location>
        <begin position="119"/>
        <end position="147"/>
    </location>
</feature>
<name>A0AA43QXV7_9LECA</name>
<dbReference type="Proteomes" id="UP001161017">
    <property type="component" value="Unassembled WGS sequence"/>
</dbReference>
<gene>
    <name evidence="2" type="ORF">OHK93_004706</name>
</gene>
<evidence type="ECO:0000256" key="1">
    <source>
        <dbReference type="SAM" id="MobiDB-lite"/>
    </source>
</evidence>
<keyword evidence="3" id="KW-1185">Reference proteome</keyword>
<feature type="compositionally biased region" description="Low complexity" evidence="1">
    <location>
        <begin position="126"/>
        <end position="137"/>
    </location>
</feature>
<sequence>MQGEILKAPNRTIHFSLLSHHSFFGKPNEVTSDNPKLGYDATAEEFGTSFPIRKPDPRCVSLTSIQPVNEFETLRPSDVMEMLRSLDIKFNLVQQLSMPADKTRAAKYVNFFGIEIVPSAPPPSTAGPSGLKGPLPGQKKKAGTSLGSDFATNAAAVGDRDDYIKTPENDPMQAHIFMMEKGQEQNDPVEFAAKRIENYAGE</sequence>
<reference evidence="2" key="1">
    <citation type="journal article" date="2023" name="Genome Biol. Evol.">
        <title>First Whole Genome Sequence and Flow Cytometry Genome Size Data for the Lichen-Forming Fungus Ramalina farinacea (Ascomycota).</title>
        <authorList>
            <person name="Llewellyn T."/>
            <person name="Mian S."/>
            <person name="Hill R."/>
            <person name="Leitch I.J."/>
            <person name="Gaya E."/>
        </authorList>
    </citation>
    <scope>NUCLEOTIDE SEQUENCE</scope>
    <source>
        <strain evidence="2">LIQ254RAFAR</strain>
    </source>
</reference>
<dbReference type="AlphaFoldDB" id="A0AA43QXV7"/>
<protein>
    <submittedName>
        <fullName evidence="2">Uncharacterized protein</fullName>
    </submittedName>
</protein>
<comment type="caution">
    <text evidence="2">The sequence shown here is derived from an EMBL/GenBank/DDBJ whole genome shotgun (WGS) entry which is preliminary data.</text>
</comment>
<accession>A0AA43QXV7</accession>
<organism evidence="2 3">
    <name type="scientific">Ramalina farinacea</name>
    <dbReference type="NCBI Taxonomy" id="258253"/>
    <lineage>
        <taxon>Eukaryota</taxon>
        <taxon>Fungi</taxon>
        <taxon>Dikarya</taxon>
        <taxon>Ascomycota</taxon>
        <taxon>Pezizomycotina</taxon>
        <taxon>Lecanoromycetes</taxon>
        <taxon>OSLEUM clade</taxon>
        <taxon>Lecanoromycetidae</taxon>
        <taxon>Lecanorales</taxon>
        <taxon>Lecanorineae</taxon>
        <taxon>Ramalinaceae</taxon>
        <taxon>Ramalina</taxon>
    </lineage>
</organism>
<evidence type="ECO:0000313" key="3">
    <source>
        <dbReference type="Proteomes" id="UP001161017"/>
    </source>
</evidence>
<evidence type="ECO:0000313" key="2">
    <source>
        <dbReference type="EMBL" id="MDI1492923.1"/>
    </source>
</evidence>
<proteinExistence type="predicted"/>
<dbReference type="EMBL" id="JAPUFD010000022">
    <property type="protein sequence ID" value="MDI1492923.1"/>
    <property type="molecule type" value="Genomic_DNA"/>
</dbReference>